<dbReference type="RefSeq" id="WP_078351386.1">
    <property type="nucleotide sequence ID" value="NZ_MBTF01000039.1"/>
</dbReference>
<dbReference type="InterPro" id="IPR005149">
    <property type="entry name" value="Tscrpt_reg_PadR_N"/>
</dbReference>
<keyword evidence="3" id="KW-1185">Reference proteome</keyword>
<protein>
    <submittedName>
        <fullName evidence="2">PadR family transcriptional regulator</fullName>
    </submittedName>
</protein>
<evidence type="ECO:0000313" key="2">
    <source>
        <dbReference type="EMBL" id="OOQ56428.1"/>
    </source>
</evidence>
<dbReference type="AlphaFoldDB" id="A0A1S9P700"/>
<dbReference type="Gene3D" id="1.10.10.10">
    <property type="entry name" value="Winged helix-like DNA-binding domain superfamily/Winged helix DNA-binding domain"/>
    <property type="match status" value="1"/>
</dbReference>
<dbReference type="InterPro" id="IPR052509">
    <property type="entry name" value="Metal_resp_DNA-bind_regulator"/>
</dbReference>
<reference evidence="2 3" key="1">
    <citation type="submission" date="2016-07" db="EMBL/GenBank/DDBJ databases">
        <title>Genomic analysis of zinc-resistant bacterium Mucilaginibacter pedocola TBZ30.</title>
        <authorList>
            <person name="Huang J."/>
            <person name="Tang J."/>
        </authorList>
    </citation>
    <scope>NUCLEOTIDE SEQUENCE [LARGE SCALE GENOMIC DNA]</scope>
    <source>
        <strain evidence="2 3">TBZ30</strain>
    </source>
</reference>
<sequence length="112" mass="12533">MNANPLLKGSLQTIILKLLEDNSQMYGYEITQRVKEVSEGSIVLTEGALYPALHKLEADGFLETFTQVVDNRVRKYYRLTDAGGKEVTSKLSEAQAFIDQLQTLLNLKPATK</sequence>
<evidence type="ECO:0000259" key="1">
    <source>
        <dbReference type="Pfam" id="PF03551"/>
    </source>
</evidence>
<dbReference type="EMBL" id="MBTF01000039">
    <property type="protein sequence ID" value="OOQ56428.1"/>
    <property type="molecule type" value="Genomic_DNA"/>
</dbReference>
<dbReference type="Pfam" id="PF03551">
    <property type="entry name" value="PadR"/>
    <property type="match status" value="1"/>
</dbReference>
<dbReference type="OrthoDB" id="9808017at2"/>
<accession>A0A1S9P700</accession>
<name>A0A1S9P700_9SPHI</name>
<gene>
    <name evidence="2" type="ORF">BC343_18430</name>
</gene>
<dbReference type="STRING" id="1792845.BC343_18430"/>
<organism evidence="2 3">
    <name type="scientific">Mucilaginibacter pedocola</name>
    <dbReference type="NCBI Taxonomy" id="1792845"/>
    <lineage>
        <taxon>Bacteria</taxon>
        <taxon>Pseudomonadati</taxon>
        <taxon>Bacteroidota</taxon>
        <taxon>Sphingobacteriia</taxon>
        <taxon>Sphingobacteriales</taxon>
        <taxon>Sphingobacteriaceae</taxon>
        <taxon>Mucilaginibacter</taxon>
    </lineage>
</organism>
<comment type="caution">
    <text evidence="2">The sequence shown here is derived from an EMBL/GenBank/DDBJ whole genome shotgun (WGS) entry which is preliminary data.</text>
</comment>
<dbReference type="Proteomes" id="UP000189739">
    <property type="component" value="Unassembled WGS sequence"/>
</dbReference>
<dbReference type="SUPFAM" id="SSF46785">
    <property type="entry name" value="Winged helix' DNA-binding domain"/>
    <property type="match status" value="1"/>
</dbReference>
<dbReference type="InterPro" id="IPR036390">
    <property type="entry name" value="WH_DNA-bd_sf"/>
</dbReference>
<proteinExistence type="predicted"/>
<dbReference type="InterPro" id="IPR036388">
    <property type="entry name" value="WH-like_DNA-bd_sf"/>
</dbReference>
<evidence type="ECO:0000313" key="3">
    <source>
        <dbReference type="Proteomes" id="UP000189739"/>
    </source>
</evidence>
<feature type="domain" description="Transcription regulator PadR N-terminal" evidence="1">
    <location>
        <begin position="15"/>
        <end position="87"/>
    </location>
</feature>
<dbReference type="PANTHER" id="PTHR33169">
    <property type="entry name" value="PADR-FAMILY TRANSCRIPTIONAL REGULATOR"/>
    <property type="match status" value="1"/>
</dbReference>
<dbReference type="PANTHER" id="PTHR33169:SF14">
    <property type="entry name" value="TRANSCRIPTIONAL REGULATOR RV3488"/>
    <property type="match status" value="1"/>
</dbReference>